<accession>A0ABD2PIR9</accession>
<keyword evidence="8" id="KW-1185">Reference proteome</keyword>
<dbReference type="SUPFAM" id="SSF57196">
    <property type="entry name" value="EGF/Laminin"/>
    <property type="match status" value="1"/>
</dbReference>
<protein>
    <submittedName>
        <fullName evidence="7">Neurexin-3-beta</fullName>
    </submittedName>
</protein>
<keyword evidence="1 4" id="KW-0245">EGF-like domain</keyword>
<dbReference type="AlphaFoldDB" id="A0ABD2PIR9"/>
<dbReference type="Proteomes" id="UP001626550">
    <property type="component" value="Unassembled WGS sequence"/>
</dbReference>
<dbReference type="PANTHER" id="PTHR24049">
    <property type="entry name" value="CRUMBS FAMILY MEMBER"/>
    <property type="match status" value="1"/>
</dbReference>
<feature type="domain" description="EGF-like" evidence="6">
    <location>
        <begin position="224"/>
        <end position="261"/>
    </location>
</feature>
<dbReference type="FunFam" id="2.10.25.10:FF:000699">
    <property type="entry name" value="Uncharacterized protein, isoform C"/>
    <property type="match status" value="1"/>
</dbReference>
<dbReference type="SMART" id="SM00181">
    <property type="entry name" value="EGF"/>
    <property type="match status" value="4"/>
</dbReference>
<dbReference type="Pfam" id="PF02210">
    <property type="entry name" value="Laminin_G_2"/>
    <property type="match status" value="1"/>
</dbReference>
<evidence type="ECO:0000313" key="8">
    <source>
        <dbReference type="Proteomes" id="UP001626550"/>
    </source>
</evidence>
<dbReference type="PROSITE" id="PS50026">
    <property type="entry name" value="EGF_3"/>
    <property type="match status" value="3"/>
</dbReference>
<name>A0ABD2PIR9_9PLAT</name>
<sequence length="323" mass="35628">MIYDLPNSGLQGVHKSVVGGESGKLTDNRWHRVAFSLDKHGKRIVLYVDNGSPEYIQERVPLSNLPKFSLYIGGLADADWRSVHHILWNSVPNVIGPNMGQRPPKLTGCLGSLSFRNGAFTVDWFSKYDRELSVWPSGQLLKNVCEDLLRCTVGYCQNGGECIEVSNRELRCRCDGTGFEGARCENTLTCPADYCRNGGLCRMYGKTPRCDCSSTGYTGNQCQLSPCDAGQYCSNQGRCYMENRKPRCDCRSTQFSGDRCEQAICRSGYCGPGVCFVDASGNPVCDCSGTGFSGQNCQQSVCRTDFCRNGGVCRIERDQPTCD</sequence>
<comment type="caution">
    <text evidence="7">The sequence shown here is derived from an EMBL/GenBank/DDBJ whole genome shotgun (WGS) entry which is preliminary data.</text>
</comment>
<evidence type="ECO:0000313" key="7">
    <source>
        <dbReference type="EMBL" id="KAL3306865.1"/>
    </source>
</evidence>
<dbReference type="EMBL" id="JBJKFK010009280">
    <property type="protein sequence ID" value="KAL3306865.1"/>
    <property type="molecule type" value="Genomic_DNA"/>
</dbReference>
<feature type="domain" description="Laminin G" evidence="5">
    <location>
        <begin position="1"/>
        <end position="145"/>
    </location>
</feature>
<feature type="domain" description="EGF-like" evidence="6">
    <location>
        <begin position="147"/>
        <end position="185"/>
    </location>
</feature>
<feature type="domain" description="EGF-like" evidence="6">
    <location>
        <begin position="186"/>
        <end position="223"/>
    </location>
</feature>
<dbReference type="SUPFAM" id="SSF49899">
    <property type="entry name" value="Concanavalin A-like lectins/glucanases"/>
    <property type="match status" value="1"/>
</dbReference>
<dbReference type="Gene3D" id="2.10.25.10">
    <property type="entry name" value="Laminin"/>
    <property type="match status" value="3"/>
</dbReference>
<dbReference type="InterPro" id="IPR000742">
    <property type="entry name" value="EGF"/>
</dbReference>
<dbReference type="Gene3D" id="2.60.120.200">
    <property type="match status" value="1"/>
</dbReference>
<dbReference type="InterPro" id="IPR013320">
    <property type="entry name" value="ConA-like_dom_sf"/>
</dbReference>
<gene>
    <name evidence="7" type="primary">NRXN3_10</name>
    <name evidence="7" type="ORF">Ciccas_014639</name>
</gene>
<keyword evidence="3" id="KW-1015">Disulfide bond</keyword>
<organism evidence="7 8">
    <name type="scientific">Cichlidogyrus casuarinus</name>
    <dbReference type="NCBI Taxonomy" id="1844966"/>
    <lineage>
        <taxon>Eukaryota</taxon>
        <taxon>Metazoa</taxon>
        <taxon>Spiralia</taxon>
        <taxon>Lophotrochozoa</taxon>
        <taxon>Platyhelminthes</taxon>
        <taxon>Monogenea</taxon>
        <taxon>Monopisthocotylea</taxon>
        <taxon>Dactylogyridea</taxon>
        <taxon>Ancyrocephalidae</taxon>
        <taxon>Cichlidogyrus</taxon>
    </lineage>
</organism>
<dbReference type="PROSITE" id="PS50025">
    <property type="entry name" value="LAM_G_DOMAIN"/>
    <property type="match status" value="1"/>
</dbReference>
<dbReference type="PANTHER" id="PTHR24049:SF29">
    <property type="entry name" value="EGF-LIKE DOMAIN-CONTAINING PROTEIN"/>
    <property type="match status" value="1"/>
</dbReference>
<evidence type="ECO:0000256" key="1">
    <source>
        <dbReference type="ARBA" id="ARBA00022536"/>
    </source>
</evidence>
<feature type="non-terminal residue" evidence="7">
    <location>
        <position position="323"/>
    </location>
</feature>
<evidence type="ECO:0000256" key="2">
    <source>
        <dbReference type="ARBA" id="ARBA00022737"/>
    </source>
</evidence>
<keyword evidence="2" id="KW-0677">Repeat</keyword>
<evidence type="ECO:0000259" key="5">
    <source>
        <dbReference type="PROSITE" id="PS50025"/>
    </source>
</evidence>
<evidence type="ECO:0000256" key="4">
    <source>
        <dbReference type="PROSITE-ProRule" id="PRU00076"/>
    </source>
</evidence>
<evidence type="ECO:0000259" key="6">
    <source>
        <dbReference type="PROSITE" id="PS50026"/>
    </source>
</evidence>
<dbReference type="InterPro" id="IPR001791">
    <property type="entry name" value="Laminin_G"/>
</dbReference>
<comment type="caution">
    <text evidence="4">Lacks conserved residue(s) required for the propagation of feature annotation.</text>
</comment>
<proteinExistence type="predicted"/>
<evidence type="ECO:0000256" key="3">
    <source>
        <dbReference type="ARBA" id="ARBA00023157"/>
    </source>
</evidence>
<dbReference type="InterPro" id="IPR051022">
    <property type="entry name" value="Notch_Cell-Fate_Det"/>
</dbReference>
<reference evidence="7 8" key="1">
    <citation type="submission" date="2024-11" db="EMBL/GenBank/DDBJ databases">
        <title>Adaptive evolution of stress response genes in parasites aligns with host niche diversity.</title>
        <authorList>
            <person name="Hahn C."/>
            <person name="Resl P."/>
        </authorList>
    </citation>
    <scope>NUCLEOTIDE SEQUENCE [LARGE SCALE GENOMIC DNA]</scope>
    <source>
        <strain evidence="7">EGGRZ-B1_66</strain>
        <tissue evidence="7">Body</tissue>
    </source>
</reference>